<organism evidence="3 4">
    <name type="scientific">Monosiga brevicollis</name>
    <name type="common">Choanoflagellate</name>
    <dbReference type="NCBI Taxonomy" id="81824"/>
    <lineage>
        <taxon>Eukaryota</taxon>
        <taxon>Choanoflagellata</taxon>
        <taxon>Craspedida</taxon>
        <taxon>Salpingoecidae</taxon>
        <taxon>Monosiga</taxon>
    </lineage>
</organism>
<evidence type="ECO:0000259" key="2">
    <source>
        <dbReference type="PROSITE" id="PS51084"/>
    </source>
</evidence>
<feature type="domain" description="HIT" evidence="2">
    <location>
        <begin position="36"/>
        <end position="178"/>
    </location>
</feature>
<dbReference type="Gene3D" id="3.30.428.10">
    <property type="entry name" value="HIT-like"/>
    <property type="match status" value="1"/>
</dbReference>
<dbReference type="PROSITE" id="PS51084">
    <property type="entry name" value="HIT_2"/>
    <property type="match status" value="1"/>
</dbReference>
<protein>
    <recommendedName>
        <fullName evidence="2">HIT domain-containing protein</fullName>
    </recommendedName>
</protein>
<name>A9UYG9_MONBE</name>
<dbReference type="PANTHER" id="PTHR47670">
    <property type="entry name" value="ADENYLYLSULFATASE HINT3"/>
    <property type="match status" value="1"/>
</dbReference>
<dbReference type="STRING" id="81824.A9UYG9"/>
<dbReference type="Pfam" id="PF01230">
    <property type="entry name" value="HIT"/>
    <property type="match status" value="1"/>
</dbReference>
<dbReference type="InterPro" id="IPR036265">
    <property type="entry name" value="HIT-like_sf"/>
</dbReference>
<proteinExistence type="predicted"/>
<dbReference type="KEGG" id="mbr:MONBRDRAFT_32273"/>
<dbReference type="GO" id="GO:0047627">
    <property type="term" value="F:adenylylsulfatase activity"/>
    <property type="evidence" value="ECO:0000318"/>
    <property type="project" value="GO_Central"/>
</dbReference>
<evidence type="ECO:0000313" key="3">
    <source>
        <dbReference type="EMBL" id="EDQ89604.1"/>
    </source>
</evidence>
<gene>
    <name evidence="3" type="ORF">MONBRDRAFT_32273</name>
</gene>
<dbReference type="PANTHER" id="PTHR47670:SF1">
    <property type="entry name" value="ADENYLYLSULFATASE HINT3"/>
    <property type="match status" value="1"/>
</dbReference>
<accession>A9UYG9</accession>
<sequence>MDEYNPDNVFRKILDGQIPSYKVLVKQALPPPSPSSRMAGTVNATDTGNIFETEHALAILDAFPAVKGHSLLIPKGNYVSVADMPAEAAADFFSALPRLINIVKTGTQADAVNVFSNVGTAAGQLFLISPEPPAPVFPRVACSLGYKEHVFHPTTFHPQVVMHAHVHVVPRMEEDQLFKLPASGGMLAPDAAAPVLAGLHAADQS</sequence>
<dbReference type="AlphaFoldDB" id="A9UYG9"/>
<evidence type="ECO:0000313" key="4">
    <source>
        <dbReference type="Proteomes" id="UP000001357"/>
    </source>
</evidence>
<dbReference type="Proteomes" id="UP000001357">
    <property type="component" value="Unassembled WGS sequence"/>
</dbReference>
<dbReference type="InterPro" id="IPR011146">
    <property type="entry name" value="HIT-like"/>
</dbReference>
<feature type="short sequence motif" description="Histidine triad motif" evidence="1">
    <location>
        <begin position="163"/>
        <end position="167"/>
    </location>
</feature>
<dbReference type="RefSeq" id="XP_001745633.1">
    <property type="nucleotide sequence ID" value="XM_001745581.1"/>
</dbReference>
<keyword evidence="4" id="KW-1185">Reference proteome</keyword>
<dbReference type="GeneID" id="5890895"/>
<dbReference type="EMBL" id="CH991550">
    <property type="protein sequence ID" value="EDQ89604.1"/>
    <property type="molecule type" value="Genomic_DNA"/>
</dbReference>
<reference evidence="3 4" key="1">
    <citation type="journal article" date="2008" name="Nature">
        <title>The genome of the choanoflagellate Monosiga brevicollis and the origin of metazoans.</title>
        <authorList>
            <consortium name="JGI Sequencing"/>
            <person name="King N."/>
            <person name="Westbrook M.J."/>
            <person name="Young S.L."/>
            <person name="Kuo A."/>
            <person name="Abedin M."/>
            <person name="Chapman J."/>
            <person name="Fairclough S."/>
            <person name="Hellsten U."/>
            <person name="Isogai Y."/>
            <person name="Letunic I."/>
            <person name="Marr M."/>
            <person name="Pincus D."/>
            <person name="Putnam N."/>
            <person name="Rokas A."/>
            <person name="Wright K.J."/>
            <person name="Zuzow R."/>
            <person name="Dirks W."/>
            <person name="Good M."/>
            <person name="Goodstein D."/>
            <person name="Lemons D."/>
            <person name="Li W."/>
            <person name="Lyons J.B."/>
            <person name="Morris A."/>
            <person name="Nichols S."/>
            <person name="Richter D.J."/>
            <person name="Salamov A."/>
            <person name="Bork P."/>
            <person name="Lim W.A."/>
            <person name="Manning G."/>
            <person name="Miller W.T."/>
            <person name="McGinnis W."/>
            <person name="Shapiro H."/>
            <person name="Tjian R."/>
            <person name="Grigoriev I.V."/>
            <person name="Rokhsar D."/>
        </authorList>
    </citation>
    <scope>NUCLEOTIDE SEQUENCE [LARGE SCALE GENOMIC DNA]</scope>
    <source>
        <strain evidence="4">MX1 / ATCC 50154</strain>
    </source>
</reference>
<evidence type="ECO:0000256" key="1">
    <source>
        <dbReference type="PROSITE-ProRule" id="PRU00464"/>
    </source>
</evidence>
<dbReference type="InParanoid" id="A9UYG9"/>
<dbReference type="GO" id="GO:0009150">
    <property type="term" value="P:purine ribonucleotide metabolic process"/>
    <property type="evidence" value="ECO:0000318"/>
    <property type="project" value="GO_Central"/>
</dbReference>
<dbReference type="GO" id="GO:0006790">
    <property type="term" value="P:sulfur compound metabolic process"/>
    <property type="evidence" value="ECO:0000318"/>
    <property type="project" value="GO_Central"/>
</dbReference>
<dbReference type="eggNOG" id="KOG3275">
    <property type="taxonomic scope" value="Eukaryota"/>
</dbReference>
<dbReference type="SUPFAM" id="SSF54197">
    <property type="entry name" value="HIT-like"/>
    <property type="match status" value="1"/>
</dbReference>